<dbReference type="GO" id="GO:0006270">
    <property type="term" value="P:DNA replication initiation"/>
    <property type="evidence" value="ECO:0007669"/>
    <property type="project" value="InterPro"/>
</dbReference>
<evidence type="ECO:0000256" key="6">
    <source>
        <dbReference type="SAM" id="Phobius"/>
    </source>
</evidence>
<comment type="subcellular location">
    <subcellularLocation>
        <location evidence="1">Nucleus</location>
    </subcellularLocation>
</comment>
<dbReference type="GO" id="GO:0031261">
    <property type="term" value="C:DNA replication preinitiation complex"/>
    <property type="evidence" value="ECO:0007669"/>
    <property type="project" value="TreeGrafter"/>
</dbReference>
<proteinExistence type="inferred from homology"/>
<dbReference type="Proteomes" id="UP000574390">
    <property type="component" value="Unassembled WGS sequence"/>
</dbReference>
<protein>
    <submittedName>
        <fullName evidence="7">Uncharacterized protein</fullName>
    </submittedName>
</protein>
<dbReference type="PANTHER" id="PTHR10507">
    <property type="entry name" value="CDC45-RELATED PROTEIN"/>
    <property type="match status" value="1"/>
</dbReference>
<dbReference type="GO" id="GO:0003682">
    <property type="term" value="F:chromatin binding"/>
    <property type="evidence" value="ECO:0007669"/>
    <property type="project" value="TreeGrafter"/>
</dbReference>
<sequence length="402" mass="45294">METFDHRSRRGDLRGGLKRAQAFVYRFTMWSTEFALPSSCAHSLGMATIVLTVSYFFSLRLLLYRHCSLLEAFMHTPYTYAVAGLHCASGKRDVLQYFAESGLQRDSYNQVYISIPLPVRLNLIEKLKKYGNCRGLFEMTHYDFLRRDNSAAIQDGGPSAAGQVDHLNLSEISASDMAALVSSVLAAGASPMVDNEENEGVRTSFQCRRAFFDALDIIQNNNRGGVRTALLRGLNMLRQVVAQWPSICSRQAKYIRDRKMYNTLCGENGSFRITVLHGVINSVIYSAGVLRRLALFVLQIIHHKCSSREAGRSPLPYIICCRIPSGNYLCVGVMPTSVSKGTRDRSGFATHFDDASTESGAMIEFRAFDISVVEVEGKDFEKWRSALYRQARRSRLPWQWAR</sequence>
<keyword evidence="5" id="KW-0131">Cell cycle</keyword>
<dbReference type="InterPro" id="IPR003874">
    <property type="entry name" value="CDC45"/>
</dbReference>
<feature type="transmembrane region" description="Helical" evidence="6">
    <location>
        <begin position="34"/>
        <end position="57"/>
    </location>
</feature>
<organism evidence="7 8">
    <name type="scientific">Perkinsus olseni</name>
    <name type="common">Perkinsus atlanticus</name>
    <dbReference type="NCBI Taxonomy" id="32597"/>
    <lineage>
        <taxon>Eukaryota</taxon>
        <taxon>Sar</taxon>
        <taxon>Alveolata</taxon>
        <taxon>Perkinsozoa</taxon>
        <taxon>Perkinsea</taxon>
        <taxon>Perkinsida</taxon>
        <taxon>Perkinsidae</taxon>
        <taxon>Perkinsus</taxon>
    </lineage>
</organism>
<evidence type="ECO:0000256" key="5">
    <source>
        <dbReference type="ARBA" id="ARBA00023306"/>
    </source>
</evidence>
<dbReference type="GO" id="GO:1902977">
    <property type="term" value="P:mitotic DNA replication preinitiation complex assembly"/>
    <property type="evidence" value="ECO:0007669"/>
    <property type="project" value="TreeGrafter"/>
</dbReference>
<dbReference type="GO" id="GO:0000727">
    <property type="term" value="P:double-strand break repair via break-induced replication"/>
    <property type="evidence" value="ECO:0007669"/>
    <property type="project" value="TreeGrafter"/>
</dbReference>
<name>A0A7J6TR23_PEROL</name>
<evidence type="ECO:0000256" key="4">
    <source>
        <dbReference type="ARBA" id="ARBA00023242"/>
    </source>
</evidence>
<keyword evidence="6" id="KW-1133">Transmembrane helix</keyword>
<keyword evidence="4" id="KW-0539">Nucleus</keyword>
<dbReference type="Pfam" id="PF02724">
    <property type="entry name" value="CDC45"/>
    <property type="match status" value="1"/>
</dbReference>
<comment type="caution">
    <text evidence="7">The sequence shown here is derived from an EMBL/GenBank/DDBJ whole genome shotgun (WGS) entry which is preliminary data.</text>
</comment>
<keyword evidence="6" id="KW-0472">Membrane</keyword>
<comment type="similarity">
    <text evidence="2">Belongs to the CDC45 family.</text>
</comment>
<dbReference type="EMBL" id="JABANM010005884">
    <property type="protein sequence ID" value="KAF4746830.1"/>
    <property type="molecule type" value="Genomic_DNA"/>
</dbReference>
<gene>
    <name evidence="7" type="ORF">FOZ62_028732</name>
</gene>
<dbReference type="GO" id="GO:0003697">
    <property type="term" value="F:single-stranded DNA binding"/>
    <property type="evidence" value="ECO:0007669"/>
    <property type="project" value="TreeGrafter"/>
</dbReference>
<dbReference type="AlphaFoldDB" id="A0A7J6TR23"/>
<evidence type="ECO:0000256" key="3">
    <source>
        <dbReference type="ARBA" id="ARBA00022705"/>
    </source>
</evidence>
<evidence type="ECO:0000313" key="7">
    <source>
        <dbReference type="EMBL" id="KAF4746830.1"/>
    </source>
</evidence>
<keyword evidence="6" id="KW-0812">Transmembrane</keyword>
<accession>A0A7J6TR23</accession>
<keyword evidence="3" id="KW-0235">DNA replication</keyword>
<evidence type="ECO:0000256" key="2">
    <source>
        <dbReference type="ARBA" id="ARBA00010727"/>
    </source>
</evidence>
<evidence type="ECO:0000313" key="8">
    <source>
        <dbReference type="Proteomes" id="UP000574390"/>
    </source>
</evidence>
<evidence type="ECO:0000256" key="1">
    <source>
        <dbReference type="ARBA" id="ARBA00004123"/>
    </source>
</evidence>
<dbReference type="GO" id="GO:0003688">
    <property type="term" value="F:DNA replication origin binding"/>
    <property type="evidence" value="ECO:0007669"/>
    <property type="project" value="TreeGrafter"/>
</dbReference>
<reference evidence="7 8" key="1">
    <citation type="submission" date="2020-04" db="EMBL/GenBank/DDBJ databases">
        <title>Perkinsus olseni comparative genomics.</title>
        <authorList>
            <person name="Bogema D.R."/>
        </authorList>
    </citation>
    <scope>NUCLEOTIDE SEQUENCE [LARGE SCALE GENOMIC DNA]</scope>
    <source>
        <strain evidence="7">ATCC PRA-205</strain>
    </source>
</reference>
<dbReference type="PANTHER" id="PTHR10507:SF0">
    <property type="entry name" value="CELL DIVISION CONTROL PROTEIN 45 HOMOLOG"/>
    <property type="match status" value="1"/>
</dbReference>